<accession>A0A150IV43</accession>
<proteinExistence type="predicted"/>
<dbReference type="Proteomes" id="UP000075398">
    <property type="component" value="Unassembled WGS sequence"/>
</dbReference>
<reference evidence="1 2" key="1">
    <citation type="journal article" date="2016" name="ISME J.">
        <title>Chasing the elusive Euryarchaeota class WSA2: genomes reveal a uniquely fastidious methyl-reducing methanogen.</title>
        <authorList>
            <person name="Nobu M.K."/>
            <person name="Narihiro T."/>
            <person name="Kuroda K."/>
            <person name="Mei R."/>
            <person name="Liu W.T."/>
        </authorList>
    </citation>
    <scope>NUCLEOTIDE SEQUENCE [LARGE SCALE GENOMIC DNA]</scope>
    <source>
        <strain evidence="1">U1lsi0528_Bin055</strain>
    </source>
</reference>
<dbReference type="AlphaFoldDB" id="A0A150IV43"/>
<sequence length="93" mass="10373">MNGYNKLVINPIPINTAILRPTIRTSFSKKLIGGRFSNLYNRAPGIIVMSNIPNICLNSGISNIIDISATKRIEIMPKSEFFPSILKGIHTFR</sequence>
<name>A0A150IV43_9EURY</name>
<gene>
    <name evidence="1" type="ORF">AMQ22_01809</name>
</gene>
<comment type="caution">
    <text evidence="1">The sequence shown here is derived from an EMBL/GenBank/DDBJ whole genome shotgun (WGS) entry which is preliminary data.</text>
</comment>
<dbReference type="EMBL" id="LNGC01000119">
    <property type="protein sequence ID" value="KYC48879.1"/>
    <property type="molecule type" value="Genomic_DNA"/>
</dbReference>
<organism evidence="1 2">
    <name type="scientific">Candidatus Methanofastidiosum methylothiophilum</name>
    <dbReference type="NCBI Taxonomy" id="1705564"/>
    <lineage>
        <taxon>Archaea</taxon>
        <taxon>Methanobacteriati</taxon>
        <taxon>Methanobacteriota</taxon>
        <taxon>Stenosarchaea group</taxon>
        <taxon>Candidatus Methanofastidiosia</taxon>
        <taxon>Candidatus Methanofastidiosales</taxon>
        <taxon>Candidatus Methanofastidiosaceae</taxon>
        <taxon>Candidatus Methanofastidiosum</taxon>
    </lineage>
</organism>
<evidence type="ECO:0000313" key="1">
    <source>
        <dbReference type="EMBL" id="KYC48879.1"/>
    </source>
</evidence>
<evidence type="ECO:0000313" key="2">
    <source>
        <dbReference type="Proteomes" id="UP000075398"/>
    </source>
</evidence>
<protein>
    <submittedName>
        <fullName evidence="1">Uncharacterized protein</fullName>
    </submittedName>
</protein>